<evidence type="ECO:0000256" key="1">
    <source>
        <dbReference type="SAM" id="MobiDB-lite"/>
    </source>
</evidence>
<dbReference type="AlphaFoldDB" id="A0A250FVN6"/>
<dbReference type="Proteomes" id="UP000217348">
    <property type="component" value="Chromosome"/>
</dbReference>
<name>A0A250FVN6_9FLAO</name>
<gene>
    <name evidence="2" type="ORF">CGC58_01390</name>
</gene>
<protein>
    <submittedName>
        <fullName evidence="2">Cytoplasmic protein</fullName>
    </submittedName>
</protein>
<evidence type="ECO:0000313" key="3">
    <source>
        <dbReference type="Proteomes" id="UP000217348"/>
    </source>
</evidence>
<dbReference type="Pfam" id="PF14414">
    <property type="entry name" value="WHH"/>
    <property type="match status" value="1"/>
</dbReference>
<reference evidence="3" key="1">
    <citation type="submission" date="2017-06" db="EMBL/GenBank/DDBJ databases">
        <title>Capnocytophaga spp. assemblies.</title>
        <authorList>
            <person name="Gulvik C.A."/>
        </authorList>
    </citation>
    <scope>NUCLEOTIDE SEQUENCE [LARGE SCALE GENOMIC DNA]</scope>
    <source>
        <strain evidence="3">H2177</strain>
    </source>
</reference>
<evidence type="ECO:0000313" key="2">
    <source>
        <dbReference type="EMBL" id="ATA88505.1"/>
    </source>
</evidence>
<accession>A0A250FVN6</accession>
<sequence length="140" mass="16297">MLVHNGYAFRDKPKYAPDPKKWEKKGGKVEVLEDGTWRYTDWEGNVVDYVNGYPVFKIPDHARQNVDIGKQKGNHTTDYTMAEKNSNLDPPKLSNQQTTWHHHEDGKTMQEVDRKIHNRFTHQGGVSQVKKNKVGIKKRK</sequence>
<dbReference type="EMBL" id="CP022387">
    <property type="protein sequence ID" value="ATA88505.1"/>
    <property type="molecule type" value="Genomic_DNA"/>
</dbReference>
<dbReference type="KEGG" id="csto:CGC58_01390"/>
<proteinExistence type="predicted"/>
<feature type="compositionally biased region" description="Polar residues" evidence="1">
    <location>
        <begin position="74"/>
        <end position="99"/>
    </location>
</feature>
<feature type="region of interest" description="Disordered" evidence="1">
    <location>
        <begin position="68"/>
        <end position="109"/>
    </location>
</feature>
<dbReference type="InterPro" id="IPR032869">
    <property type="entry name" value="WHH_dom_containing"/>
</dbReference>
<organism evidence="2 3">
    <name type="scientific">Capnocytophaga stomatis</name>
    <dbReference type="NCBI Taxonomy" id="1848904"/>
    <lineage>
        <taxon>Bacteria</taxon>
        <taxon>Pseudomonadati</taxon>
        <taxon>Bacteroidota</taxon>
        <taxon>Flavobacteriia</taxon>
        <taxon>Flavobacteriales</taxon>
        <taxon>Flavobacteriaceae</taxon>
        <taxon>Capnocytophaga</taxon>
    </lineage>
</organism>